<evidence type="ECO:0000313" key="10">
    <source>
        <dbReference type="Proteomes" id="UP001209570"/>
    </source>
</evidence>
<evidence type="ECO:0008006" key="11">
    <source>
        <dbReference type="Google" id="ProtNLM"/>
    </source>
</evidence>
<feature type="binding site" evidence="6">
    <location>
        <position position="486"/>
    </location>
    <ligand>
        <name>Zn(2+)</name>
        <dbReference type="ChEBI" id="CHEBI:29105"/>
    </ligand>
</feature>
<feature type="transmembrane region" description="Helical" evidence="8">
    <location>
        <begin position="487"/>
        <end position="505"/>
    </location>
</feature>
<feature type="transmembrane region" description="Helical" evidence="8">
    <location>
        <begin position="322"/>
        <end position="346"/>
    </location>
</feature>
<evidence type="ECO:0000256" key="2">
    <source>
        <dbReference type="ARBA" id="ARBA00007018"/>
    </source>
</evidence>
<feature type="transmembrane region" description="Helical" evidence="8">
    <location>
        <begin position="358"/>
        <end position="377"/>
    </location>
</feature>
<evidence type="ECO:0000256" key="8">
    <source>
        <dbReference type="SAM" id="Phobius"/>
    </source>
</evidence>
<dbReference type="GO" id="GO:0046872">
    <property type="term" value="F:metal ion binding"/>
    <property type="evidence" value="ECO:0007669"/>
    <property type="project" value="UniProtKB-KW"/>
</dbReference>
<comment type="subcellular location">
    <subcellularLocation>
        <location evidence="1">Membrane</location>
        <topology evidence="1">Multi-pass membrane protein</topology>
    </subcellularLocation>
</comment>
<feature type="transmembrane region" description="Helical" evidence="8">
    <location>
        <begin position="100"/>
        <end position="119"/>
    </location>
</feature>
<keyword evidence="3 8" id="KW-0812">Transmembrane</keyword>
<keyword evidence="10" id="KW-1185">Reference proteome</keyword>
<proteinExistence type="inferred from homology"/>
<organism evidence="9 10">
    <name type="scientific">Pythium insidiosum</name>
    <name type="common">Pythiosis disease agent</name>
    <dbReference type="NCBI Taxonomy" id="114742"/>
    <lineage>
        <taxon>Eukaryota</taxon>
        <taxon>Sar</taxon>
        <taxon>Stramenopiles</taxon>
        <taxon>Oomycota</taxon>
        <taxon>Peronosporomycetes</taxon>
        <taxon>Pythiales</taxon>
        <taxon>Pythiaceae</taxon>
        <taxon>Pythium</taxon>
    </lineage>
</organism>
<dbReference type="PANTHER" id="PTHR20855:SF52">
    <property type="entry name" value="ADIPONECTIN RECEPTOR PROTEIN"/>
    <property type="match status" value="1"/>
</dbReference>
<evidence type="ECO:0000256" key="3">
    <source>
        <dbReference type="ARBA" id="ARBA00022692"/>
    </source>
</evidence>
<feature type="transmembrane region" description="Helical" evidence="8">
    <location>
        <begin position="413"/>
        <end position="436"/>
    </location>
</feature>
<sequence length="518" mass="58799">MDTEQLVWQSARKAVMPSSSTRSRKMSVDQHDSSSSNGSSKAGASGQQRLSKLHSFERLHEEGFAYLADNSYIHSGYRLHYSVRECFLSLFELHNETLNVWTHMVGSFIFLALMAYLSLSNSALMARGAAGAGPTMPCAPELVRGHAWCAMTPQTLVVENGRHSNRMLFTTAMPEMCPRARVHVVPPEQQRRYYQVASVIFDHSLHQIPSLEKFYSILEENVDDISHSVGTQMALMQRELTLLKERMSHVTDSAQVAMLRETVRHRAEAFSLFLQDLVANKVSADLTLKYAVEEFHGVVDTVKNGLHIISTIDTHHVPHWPIYVFMVSAVICLTCSATFHLLFVYSKPAYFFLSRLDYAGITIMIAGSFYPMIYYSFYCHPWVLRLYLTAISVMAAITFTVTLLPAFSTPKFLYLRTGIFLALGFFGVIPISHLVWHFGPFDPHVTVMIGPLLLMAALYTVGAIIYATRFPERFYPGRFDVLFSSHQLWHICVVAAALVHFVNAMQHYEWRWNTHCEV</sequence>
<dbReference type="Pfam" id="PF03006">
    <property type="entry name" value="HlyIII"/>
    <property type="match status" value="1"/>
</dbReference>
<feature type="binding site" evidence="6">
    <location>
        <position position="340"/>
    </location>
    <ligand>
        <name>Zn(2+)</name>
        <dbReference type="ChEBI" id="CHEBI:29105"/>
    </ligand>
</feature>
<protein>
    <recommendedName>
        <fullName evidence="11">Adiponectin receptor protein</fullName>
    </recommendedName>
</protein>
<evidence type="ECO:0000256" key="1">
    <source>
        <dbReference type="ARBA" id="ARBA00004141"/>
    </source>
</evidence>
<evidence type="ECO:0000313" key="9">
    <source>
        <dbReference type="EMBL" id="KAJ0395681.1"/>
    </source>
</evidence>
<evidence type="ECO:0000256" key="5">
    <source>
        <dbReference type="ARBA" id="ARBA00023136"/>
    </source>
</evidence>
<feature type="compositionally biased region" description="Low complexity" evidence="7">
    <location>
        <begin position="33"/>
        <end position="46"/>
    </location>
</feature>
<feature type="transmembrane region" description="Helical" evidence="8">
    <location>
        <begin position="448"/>
        <end position="467"/>
    </location>
</feature>
<dbReference type="AlphaFoldDB" id="A0AAD5LBT0"/>
<dbReference type="InterPro" id="IPR004254">
    <property type="entry name" value="AdipoR/HlyIII-related"/>
</dbReference>
<comment type="caution">
    <text evidence="9">The sequence shown here is derived from an EMBL/GenBank/DDBJ whole genome shotgun (WGS) entry which is preliminary data.</text>
</comment>
<feature type="region of interest" description="Disordered" evidence="7">
    <location>
        <begin position="1"/>
        <end position="47"/>
    </location>
</feature>
<dbReference type="EMBL" id="JAKCXM010000330">
    <property type="protein sequence ID" value="KAJ0395681.1"/>
    <property type="molecule type" value="Genomic_DNA"/>
</dbReference>
<dbReference type="PANTHER" id="PTHR20855">
    <property type="entry name" value="ADIPOR/PROGESTIN RECEPTOR-RELATED"/>
    <property type="match status" value="1"/>
</dbReference>
<keyword evidence="5 8" id="KW-0472">Membrane</keyword>
<evidence type="ECO:0000256" key="4">
    <source>
        <dbReference type="ARBA" id="ARBA00022989"/>
    </source>
</evidence>
<dbReference type="GO" id="GO:0016020">
    <property type="term" value="C:membrane"/>
    <property type="evidence" value="ECO:0007669"/>
    <property type="project" value="UniProtKB-SubCell"/>
</dbReference>
<dbReference type="Proteomes" id="UP001209570">
    <property type="component" value="Unassembled WGS sequence"/>
</dbReference>
<keyword evidence="6" id="KW-0862">Zinc</keyword>
<name>A0AAD5LBT0_PYTIN</name>
<feature type="transmembrane region" description="Helical" evidence="8">
    <location>
        <begin position="384"/>
        <end position="407"/>
    </location>
</feature>
<evidence type="ECO:0000256" key="7">
    <source>
        <dbReference type="SAM" id="MobiDB-lite"/>
    </source>
</evidence>
<dbReference type="GO" id="GO:0038023">
    <property type="term" value="F:signaling receptor activity"/>
    <property type="evidence" value="ECO:0007669"/>
    <property type="project" value="TreeGrafter"/>
</dbReference>
<feature type="binding site" evidence="6">
    <location>
        <position position="490"/>
    </location>
    <ligand>
        <name>Zn(2+)</name>
        <dbReference type="ChEBI" id="CHEBI:29105"/>
    </ligand>
</feature>
<keyword evidence="4 8" id="KW-1133">Transmembrane helix</keyword>
<accession>A0AAD5LBT0</accession>
<comment type="similarity">
    <text evidence="2">Belongs to the ADIPOR family.</text>
</comment>
<keyword evidence="6" id="KW-0479">Metal-binding</keyword>
<reference evidence="9" key="1">
    <citation type="submission" date="2021-12" db="EMBL/GenBank/DDBJ databases">
        <title>Prjna785345.</title>
        <authorList>
            <person name="Rujirawat T."/>
            <person name="Krajaejun T."/>
        </authorList>
    </citation>
    <scope>NUCLEOTIDE SEQUENCE</scope>
    <source>
        <strain evidence="9">Pi057C3</strain>
    </source>
</reference>
<gene>
    <name evidence="9" type="ORF">P43SY_002474</name>
</gene>
<evidence type="ECO:0000256" key="6">
    <source>
        <dbReference type="PIRSR" id="PIRSR604254-1"/>
    </source>
</evidence>